<keyword evidence="1" id="KW-0472">Membrane</keyword>
<dbReference type="VEuPathDB" id="FungiDB:TREMEDRAFT_31066"/>
<reference evidence="2 3" key="1">
    <citation type="submission" date="2016-06" db="EMBL/GenBank/DDBJ databases">
        <title>Evolution of pathogenesis and genome organization in the Tremellales.</title>
        <authorList>
            <person name="Cuomo C."/>
            <person name="Litvintseva A."/>
            <person name="Heitman J."/>
            <person name="Chen Y."/>
            <person name="Sun S."/>
            <person name="Springer D."/>
            <person name="Dromer F."/>
            <person name="Young S."/>
            <person name="Zeng Q."/>
            <person name="Chapman S."/>
            <person name="Gujja S."/>
            <person name="Saif S."/>
            <person name="Birren B."/>
        </authorList>
    </citation>
    <scope>NUCLEOTIDE SEQUENCE [LARGE SCALE GENOMIC DNA]</scope>
    <source>
        <strain evidence="2 3">ATCC 28783</strain>
    </source>
</reference>
<protein>
    <recommendedName>
        <fullName evidence="4">Alpha-1,6-mannosyltransferase</fullName>
    </recommendedName>
</protein>
<feature type="transmembrane region" description="Helical" evidence="1">
    <location>
        <begin position="12"/>
        <end position="30"/>
    </location>
</feature>
<comment type="caution">
    <text evidence="2">The sequence shown here is derived from an EMBL/GenBank/DDBJ whole genome shotgun (WGS) entry which is preliminary data.</text>
</comment>
<evidence type="ECO:0000313" key="2">
    <source>
        <dbReference type="EMBL" id="RXK35960.1"/>
    </source>
</evidence>
<name>A0A4V1M382_TREME</name>
<dbReference type="GO" id="GO:0000136">
    <property type="term" value="C:mannan polymerase complex"/>
    <property type="evidence" value="ECO:0007669"/>
    <property type="project" value="TreeGrafter"/>
</dbReference>
<evidence type="ECO:0000313" key="3">
    <source>
        <dbReference type="Proteomes" id="UP000289152"/>
    </source>
</evidence>
<dbReference type="PANTHER" id="PTHR31834">
    <property type="entry name" value="INITIATION-SPECIFIC ALPHA-1,6-MANNOSYLTRANSFERASE"/>
    <property type="match status" value="1"/>
</dbReference>
<dbReference type="EMBL" id="SDIL01000114">
    <property type="protein sequence ID" value="RXK35960.1"/>
    <property type="molecule type" value="Genomic_DNA"/>
</dbReference>
<dbReference type="Pfam" id="PF04488">
    <property type="entry name" value="Gly_transf_sug"/>
    <property type="match status" value="1"/>
</dbReference>
<sequence length="537" mass="61170">MSFIRTFLRRNRFSPIFLLLSILLVTYILISSFHPRTTLTEKELRHLSFAPLPVLIKAYDNHRLSLLPTLDLAKIIKAPSSFPSGDSTFPINSEEYHSRLRKFTDEYLSNSPQKVKNGIQDSLHALENRLAPRQETFPRQIWTTSKENPPELWSLWGRLLSLPLGQWWTHIGERKDGQMHGNQESEEWEEKKVDDVTMERYMSEWTGVLLGGKGREKGWEGVWGKLEFGVLKADLFRYMALLCHGGIYADSDTVPITHPYLWGYDAKDITPPDLTLLSLLLEHRRPSTSNPASTLSRRELLEIINHSSFNVTPTSVTSSIPSTSMATSTDYNGNNTSRHVKRMPIPSQGHNILSPEINLVISIEWDASQVFSLSRIRQWYWGNMRRAWDQKHGRRLQFAQYAMIAKPYHPIMLDTIATIVELVESGHMAGLGAIDLTGPGPFTDAVFRYLLVQYGITPRDLRNIWKPVRVGDVLILQNEAFNAPDEAFAGLIARAKSLSEVEGDPWVYGTGWESWRSGGKMVLYHGLRGSWKGQGWG</sequence>
<dbReference type="OrthoDB" id="409543at2759"/>
<dbReference type="PANTHER" id="PTHR31834:SF1">
    <property type="entry name" value="INITIATION-SPECIFIC ALPHA-1,6-MANNOSYLTRANSFERASE"/>
    <property type="match status" value="1"/>
</dbReference>
<evidence type="ECO:0008006" key="4">
    <source>
        <dbReference type="Google" id="ProtNLM"/>
    </source>
</evidence>
<gene>
    <name evidence="2" type="ORF">M231_06783</name>
</gene>
<dbReference type="InterPro" id="IPR039367">
    <property type="entry name" value="Och1-like"/>
</dbReference>
<keyword evidence="3" id="KW-1185">Reference proteome</keyword>
<dbReference type="InParanoid" id="A0A4V1M382"/>
<dbReference type="InterPro" id="IPR007577">
    <property type="entry name" value="GlycoTrfase_DXD_sugar-bd_CS"/>
</dbReference>
<dbReference type="GO" id="GO:0000009">
    <property type="term" value="F:alpha-1,6-mannosyltransferase activity"/>
    <property type="evidence" value="ECO:0007669"/>
    <property type="project" value="InterPro"/>
</dbReference>
<dbReference type="AlphaFoldDB" id="A0A4V1M382"/>
<accession>A0A4V1M382</accession>
<proteinExistence type="predicted"/>
<organism evidence="2 3">
    <name type="scientific">Tremella mesenterica</name>
    <name type="common">Jelly fungus</name>
    <dbReference type="NCBI Taxonomy" id="5217"/>
    <lineage>
        <taxon>Eukaryota</taxon>
        <taxon>Fungi</taxon>
        <taxon>Dikarya</taxon>
        <taxon>Basidiomycota</taxon>
        <taxon>Agaricomycotina</taxon>
        <taxon>Tremellomycetes</taxon>
        <taxon>Tremellales</taxon>
        <taxon>Tremellaceae</taxon>
        <taxon>Tremella</taxon>
    </lineage>
</organism>
<evidence type="ECO:0000256" key="1">
    <source>
        <dbReference type="SAM" id="Phobius"/>
    </source>
</evidence>
<dbReference type="GO" id="GO:0006487">
    <property type="term" value="P:protein N-linked glycosylation"/>
    <property type="evidence" value="ECO:0007669"/>
    <property type="project" value="TreeGrafter"/>
</dbReference>
<dbReference type="Proteomes" id="UP000289152">
    <property type="component" value="Unassembled WGS sequence"/>
</dbReference>
<keyword evidence="1" id="KW-0812">Transmembrane</keyword>
<dbReference type="Gene3D" id="3.90.550.20">
    <property type="match status" value="2"/>
</dbReference>
<keyword evidence="1" id="KW-1133">Transmembrane helix</keyword>